<evidence type="ECO:0000313" key="14">
    <source>
        <dbReference type="EMBL" id="MBO8446710.1"/>
    </source>
</evidence>
<reference evidence="14" key="1">
    <citation type="submission" date="2020-10" db="EMBL/GenBank/DDBJ databases">
        <authorList>
            <person name="Gilroy R."/>
        </authorList>
    </citation>
    <scope>NUCLEOTIDE SEQUENCE</scope>
    <source>
        <strain evidence="14">D3-1215</strain>
    </source>
</reference>
<dbReference type="Proteomes" id="UP000823637">
    <property type="component" value="Unassembled WGS sequence"/>
</dbReference>
<keyword evidence="8 14" id="KW-0418">Kinase</keyword>
<evidence type="ECO:0000256" key="2">
    <source>
        <dbReference type="ARBA" id="ARBA00004236"/>
    </source>
</evidence>
<dbReference type="CDD" id="cd00082">
    <property type="entry name" value="HisKA"/>
    <property type="match status" value="1"/>
</dbReference>
<dbReference type="InterPro" id="IPR003594">
    <property type="entry name" value="HATPase_dom"/>
</dbReference>
<dbReference type="FunFam" id="3.30.565.10:FF:000006">
    <property type="entry name" value="Sensor histidine kinase WalK"/>
    <property type="match status" value="1"/>
</dbReference>
<dbReference type="AlphaFoldDB" id="A0A9D9EH00"/>
<dbReference type="SMART" id="SM00387">
    <property type="entry name" value="HATPase_c"/>
    <property type="match status" value="1"/>
</dbReference>
<evidence type="ECO:0000256" key="10">
    <source>
        <dbReference type="ARBA" id="ARBA00023012"/>
    </source>
</evidence>
<dbReference type="PROSITE" id="PS50109">
    <property type="entry name" value="HIS_KIN"/>
    <property type="match status" value="1"/>
</dbReference>
<feature type="domain" description="Histidine kinase" evidence="13">
    <location>
        <begin position="343"/>
        <end position="561"/>
    </location>
</feature>
<keyword evidence="7" id="KW-0547">Nucleotide-binding</keyword>
<keyword evidence="11 12" id="KW-0472">Membrane</keyword>
<keyword evidence="5" id="KW-0597">Phosphoprotein</keyword>
<feature type="transmembrane region" description="Helical" evidence="12">
    <location>
        <begin position="6"/>
        <end position="25"/>
    </location>
</feature>
<dbReference type="Gene3D" id="1.10.287.130">
    <property type="match status" value="1"/>
</dbReference>
<keyword evidence="6" id="KW-0808">Transferase</keyword>
<keyword evidence="4" id="KW-1003">Cell membrane</keyword>
<dbReference type="FunFam" id="1.10.287.130:FF:000008">
    <property type="entry name" value="Two-component sensor histidine kinase"/>
    <property type="match status" value="1"/>
</dbReference>
<keyword evidence="9" id="KW-0067">ATP-binding</keyword>
<evidence type="ECO:0000256" key="4">
    <source>
        <dbReference type="ARBA" id="ARBA00022475"/>
    </source>
</evidence>
<dbReference type="InterPro" id="IPR003661">
    <property type="entry name" value="HisK_dim/P_dom"/>
</dbReference>
<dbReference type="EMBL" id="JADIMR010000043">
    <property type="protein sequence ID" value="MBO8446710.1"/>
    <property type="molecule type" value="Genomic_DNA"/>
</dbReference>
<accession>A0A9D9EH00</accession>
<evidence type="ECO:0000313" key="15">
    <source>
        <dbReference type="Proteomes" id="UP000823637"/>
    </source>
</evidence>
<dbReference type="PRINTS" id="PR00344">
    <property type="entry name" value="BCTRLSENSOR"/>
</dbReference>
<dbReference type="InterPro" id="IPR036890">
    <property type="entry name" value="HATPase_C_sf"/>
</dbReference>
<feature type="transmembrane region" description="Helical" evidence="12">
    <location>
        <begin position="141"/>
        <end position="164"/>
    </location>
</feature>
<comment type="subcellular location">
    <subcellularLocation>
        <location evidence="2">Cell membrane</location>
    </subcellularLocation>
</comment>
<dbReference type="InterPro" id="IPR036097">
    <property type="entry name" value="HisK_dim/P_sf"/>
</dbReference>
<comment type="catalytic activity">
    <reaction evidence="1">
        <text>ATP + protein L-histidine = ADP + protein N-phospho-L-histidine.</text>
        <dbReference type="EC" id="2.7.13.3"/>
    </reaction>
</comment>
<dbReference type="Pfam" id="PF02518">
    <property type="entry name" value="HATPase_c"/>
    <property type="match status" value="1"/>
</dbReference>
<dbReference type="SUPFAM" id="SSF47384">
    <property type="entry name" value="Homodimeric domain of signal transducing histidine kinase"/>
    <property type="match status" value="1"/>
</dbReference>
<dbReference type="Pfam" id="PF00512">
    <property type="entry name" value="HisKA"/>
    <property type="match status" value="1"/>
</dbReference>
<evidence type="ECO:0000256" key="6">
    <source>
        <dbReference type="ARBA" id="ARBA00022679"/>
    </source>
</evidence>
<evidence type="ECO:0000256" key="7">
    <source>
        <dbReference type="ARBA" id="ARBA00022741"/>
    </source>
</evidence>
<keyword evidence="10" id="KW-0902">Two-component regulatory system</keyword>
<evidence type="ECO:0000256" key="5">
    <source>
        <dbReference type="ARBA" id="ARBA00022553"/>
    </source>
</evidence>
<evidence type="ECO:0000256" key="8">
    <source>
        <dbReference type="ARBA" id="ARBA00022777"/>
    </source>
</evidence>
<keyword evidence="12" id="KW-1133">Transmembrane helix</keyword>
<dbReference type="SUPFAM" id="SSF55874">
    <property type="entry name" value="ATPase domain of HSP90 chaperone/DNA topoisomerase II/histidine kinase"/>
    <property type="match status" value="1"/>
</dbReference>
<dbReference type="InterPro" id="IPR050351">
    <property type="entry name" value="BphY/WalK/GraS-like"/>
</dbReference>
<evidence type="ECO:0000256" key="9">
    <source>
        <dbReference type="ARBA" id="ARBA00022840"/>
    </source>
</evidence>
<dbReference type="InterPro" id="IPR004358">
    <property type="entry name" value="Sig_transdc_His_kin-like_C"/>
</dbReference>
<comment type="caution">
    <text evidence="14">The sequence shown here is derived from an EMBL/GenBank/DDBJ whole genome shotgun (WGS) entry which is preliminary data.</text>
</comment>
<dbReference type="Gene3D" id="3.30.565.10">
    <property type="entry name" value="Histidine kinase-like ATPase, C-terminal domain"/>
    <property type="match status" value="1"/>
</dbReference>
<evidence type="ECO:0000256" key="12">
    <source>
        <dbReference type="SAM" id="Phobius"/>
    </source>
</evidence>
<dbReference type="GO" id="GO:0000155">
    <property type="term" value="F:phosphorelay sensor kinase activity"/>
    <property type="evidence" value="ECO:0007669"/>
    <property type="project" value="InterPro"/>
</dbReference>
<keyword evidence="12" id="KW-0812">Transmembrane</keyword>
<dbReference type="PANTHER" id="PTHR45453">
    <property type="entry name" value="PHOSPHATE REGULON SENSOR PROTEIN PHOR"/>
    <property type="match status" value="1"/>
</dbReference>
<name>A0A9D9EH00_9BACT</name>
<dbReference type="GO" id="GO:0005886">
    <property type="term" value="C:plasma membrane"/>
    <property type="evidence" value="ECO:0007669"/>
    <property type="project" value="UniProtKB-SubCell"/>
</dbReference>
<sequence>MTLNQKTVLTFVIGMLLLSIILLFMQRHYEYHLQEERMDNQLSVYCDIIARDSQIVKNFPDTAIRITIFDSDFNVLYDNKTDSSMFYNHKKMPEFKHLANGEGSAFRKSRSSGHYHFYYVKKYGDKYIRTSRSFNTKNEFLAANGHSAFVIVFFFIASTLIFLWSSRRYGITLNKLKNFIQNVDNDKGKMDFPDNEFKQIGQQISKLYHNLSMSQKSFATEREKLLSHLKISKRGLAIFSPQRKEILSNDLFIQYINLVSDKRLQFSEDVFDIPQFSEVVEYLDDKQRYAHDFVGTKIFYITKNEYTLLVTCILFNDKSFEINIEDVTKQQEQEILKKQLTQNISHELKTPVSSIQGFMEILMEDPDMDPQKRKFYIQRCYSQAVRLSYLLRDISMLTKLDESSELFDRSPVKIRDLIENVLQDVALELEKKKFKVRVKVSEKVCINGNNSLLYSIFRNLVDNSLHYAGTDITITINCYRSDNEFYYFSYSDDGVGVDDKHLSRIFERFYRVDKGRSRKLGGTGLGLAIVKNAVAMHGGRITAKKHAGGGLEFLFTFKKGLPE</sequence>
<evidence type="ECO:0000256" key="11">
    <source>
        <dbReference type="ARBA" id="ARBA00023136"/>
    </source>
</evidence>
<reference evidence="14" key="2">
    <citation type="journal article" date="2021" name="PeerJ">
        <title>Extensive microbial diversity within the chicken gut microbiome revealed by metagenomics and culture.</title>
        <authorList>
            <person name="Gilroy R."/>
            <person name="Ravi A."/>
            <person name="Getino M."/>
            <person name="Pursley I."/>
            <person name="Horton D.L."/>
            <person name="Alikhan N.F."/>
            <person name="Baker D."/>
            <person name="Gharbi K."/>
            <person name="Hall N."/>
            <person name="Watson M."/>
            <person name="Adriaenssens E.M."/>
            <person name="Foster-Nyarko E."/>
            <person name="Jarju S."/>
            <person name="Secka A."/>
            <person name="Antonio M."/>
            <person name="Oren A."/>
            <person name="Chaudhuri R.R."/>
            <person name="La Ragione R."/>
            <person name="Hildebrand F."/>
            <person name="Pallen M.J."/>
        </authorList>
    </citation>
    <scope>NUCLEOTIDE SEQUENCE</scope>
    <source>
        <strain evidence="14">D3-1215</strain>
    </source>
</reference>
<proteinExistence type="predicted"/>
<evidence type="ECO:0000256" key="1">
    <source>
        <dbReference type="ARBA" id="ARBA00000085"/>
    </source>
</evidence>
<organism evidence="14 15">
    <name type="scientific">Candidatus Enterocola intestinipullorum</name>
    <dbReference type="NCBI Taxonomy" id="2840783"/>
    <lineage>
        <taxon>Bacteria</taxon>
        <taxon>Pseudomonadati</taxon>
        <taxon>Bacteroidota</taxon>
        <taxon>Bacteroidia</taxon>
        <taxon>Bacteroidales</taxon>
        <taxon>Candidatus Enterocola</taxon>
    </lineage>
</organism>
<gene>
    <name evidence="14" type="ORF">IAC32_03060</name>
</gene>
<dbReference type="GO" id="GO:0004721">
    <property type="term" value="F:phosphoprotein phosphatase activity"/>
    <property type="evidence" value="ECO:0007669"/>
    <property type="project" value="TreeGrafter"/>
</dbReference>
<dbReference type="CDD" id="cd00075">
    <property type="entry name" value="HATPase"/>
    <property type="match status" value="1"/>
</dbReference>
<dbReference type="InterPro" id="IPR005467">
    <property type="entry name" value="His_kinase_dom"/>
</dbReference>
<dbReference type="GO" id="GO:0005524">
    <property type="term" value="F:ATP binding"/>
    <property type="evidence" value="ECO:0007669"/>
    <property type="project" value="UniProtKB-KW"/>
</dbReference>
<evidence type="ECO:0000259" key="13">
    <source>
        <dbReference type="PROSITE" id="PS50109"/>
    </source>
</evidence>
<protein>
    <recommendedName>
        <fullName evidence="3">histidine kinase</fullName>
        <ecNumber evidence="3">2.7.13.3</ecNumber>
    </recommendedName>
</protein>
<dbReference type="EC" id="2.7.13.3" evidence="3"/>
<dbReference type="SMART" id="SM00388">
    <property type="entry name" value="HisKA"/>
    <property type="match status" value="1"/>
</dbReference>
<dbReference type="GO" id="GO:0016036">
    <property type="term" value="P:cellular response to phosphate starvation"/>
    <property type="evidence" value="ECO:0007669"/>
    <property type="project" value="TreeGrafter"/>
</dbReference>
<dbReference type="PANTHER" id="PTHR45453:SF1">
    <property type="entry name" value="PHOSPHATE REGULON SENSOR PROTEIN PHOR"/>
    <property type="match status" value="1"/>
</dbReference>
<evidence type="ECO:0000256" key="3">
    <source>
        <dbReference type="ARBA" id="ARBA00012438"/>
    </source>
</evidence>